<feature type="region of interest" description="Disordered" evidence="6">
    <location>
        <begin position="680"/>
        <end position="706"/>
    </location>
</feature>
<dbReference type="Gene3D" id="3.30.160.60">
    <property type="entry name" value="Classic Zinc Finger"/>
    <property type="match status" value="3"/>
</dbReference>
<feature type="domain" description="C2H2-type" evidence="7">
    <location>
        <begin position="593"/>
        <end position="632"/>
    </location>
</feature>
<evidence type="ECO:0000256" key="4">
    <source>
        <dbReference type="ARBA" id="ARBA00022833"/>
    </source>
</evidence>
<protein>
    <submittedName>
        <fullName evidence="8">KRAB</fullName>
    </submittedName>
</protein>
<name>A0A6J8BIL7_MYTCO</name>
<dbReference type="InterPro" id="IPR013087">
    <property type="entry name" value="Znf_C2H2_type"/>
</dbReference>
<evidence type="ECO:0000259" key="7">
    <source>
        <dbReference type="PROSITE" id="PS50157"/>
    </source>
</evidence>
<dbReference type="FunFam" id="3.30.160.60:FF:000100">
    <property type="entry name" value="Zinc finger 45-like"/>
    <property type="match status" value="1"/>
</dbReference>
<evidence type="ECO:0000256" key="6">
    <source>
        <dbReference type="SAM" id="MobiDB-lite"/>
    </source>
</evidence>
<dbReference type="PROSITE" id="PS50157">
    <property type="entry name" value="ZINC_FINGER_C2H2_2"/>
    <property type="match status" value="4"/>
</dbReference>
<feature type="domain" description="C2H2-type" evidence="7">
    <location>
        <begin position="560"/>
        <end position="582"/>
    </location>
</feature>
<keyword evidence="4" id="KW-0862">Zinc</keyword>
<proteinExistence type="predicted"/>
<dbReference type="AlphaFoldDB" id="A0A6J8BIL7"/>
<dbReference type="InterPro" id="IPR036236">
    <property type="entry name" value="Znf_C2H2_sf"/>
</dbReference>
<dbReference type="PROSITE" id="PS00028">
    <property type="entry name" value="ZINC_FINGER_C2H2_1"/>
    <property type="match status" value="4"/>
</dbReference>
<gene>
    <name evidence="8" type="ORF">MCOR_19218</name>
</gene>
<reference evidence="8 9" key="1">
    <citation type="submission" date="2020-06" db="EMBL/GenBank/DDBJ databases">
        <authorList>
            <person name="Li R."/>
            <person name="Bekaert M."/>
        </authorList>
    </citation>
    <scope>NUCLEOTIDE SEQUENCE [LARGE SCALE GENOMIC DNA]</scope>
    <source>
        <strain evidence="9">wild</strain>
    </source>
</reference>
<dbReference type="FunFam" id="3.30.160.60:FF:000446">
    <property type="entry name" value="Zinc finger protein"/>
    <property type="match status" value="1"/>
</dbReference>
<keyword evidence="1" id="KW-0479">Metal-binding</keyword>
<dbReference type="SUPFAM" id="SSF57667">
    <property type="entry name" value="beta-beta-alpha zinc fingers"/>
    <property type="match status" value="2"/>
</dbReference>
<sequence length="826" mass="91787">MDYIIQVKEEPMDDSYEVIHLGTELHDSRTSEFNQIEQNTISERNSAIDSNGDNVLFIAEHIKSEPDDKSKGDENLVKTRKRPQPTLYGLLNDTVPPIHQNSVVTDKIENDVHITHITAPLSAKSGNSTTLQKMLASPYSGKSPLLSSMLKTPSRTESTIDKVFSTPTVNSNQVNLTPSIQGHRNRSKSTPESSTKLKLPVLLNMGSDVPSKKKSNDRQNLRTINELVSKDANITRINPLIDKSSLPDPHSGKVLPTDSTPVKCNLQNNGGVQTDDFINRWTEVITQKVISDFSKDVNATLNSFVKKAIIDSIKDSSANPVPIVPTTTAASSKDNQVPNEVNQVSSLASCLLQTLAEKVNGCGIQDIAKGLNVEDDINLINVCQNIQKSSQDIAKLLASSVTNESDQSNTVKVQEQVQTSSKPTVQKFEIENKLPCSTNNSVPTVPPEEVKKLVSNLIGKTNKSNVNQDKPERQVKKSPVEYITIPSENGAEEPKPVESSSGKSQPVPVSPIITNIKHMQDKDGKFLIFSCKICGKRFQHHGTLSVHMRTHIMESGNSEFKCDICGKLCTAKRYLDIHMRTHQKGGSCPVSKLVCETCQGEFTSEENLLIHKRMHLVAYLRNHKKFHTGEKGFDCPHCPERFEIRKDFKDHLTTLHKDKEDTVTTSRGRRTSTKTLKGTYKDIMDEDDEEEITSEGESKDNSDEEMDKADAYSDMIMHIATDIDGSPESRQFGTEETDNSTDMLEFVNASQDYADNFTDTDIKTEPIGFNELKSKLGDNKYINFDPSIVKKEPEEIIDESALVENPVVKSQVNVDTSVIKCEPFNS</sequence>
<keyword evidence="9" id="KW-1185">Reference proteome</keyword>
<dbReference type="PANTHER" id="PTHR24379:SF121">
    <property type="entry name" value="C2H2-TYPE DOMAIN-CONTAINING PROTEIN"/>
    <property type="match status" value="1"/>
</dbReference>
<feature type="domain" description="C2H2-type" evidence="7">
    <location>
        <begin position="633"/>
        <end position="661"/>
    </location>
</feature>
<evidence type="ECO:0000256" key="3">
    <source>
        <dbReference type="ARBA" id="ARBA00022771"/>
    </source>
</evidence>
<dbReference type="EMBL" id="CACVKT020003379">
    <property type="protein sequence ID" value="CAC5383476.1"/>
    <property type="molecule type" value="Genomic_DNA"/>
</dbReference>
<evidence type="ECO:0000313" key="8">
    <source>
        <dbReference type="EMBL" id="CAC5383476.1"/>
    </source>
</evidence>
<keyword evidence="3 5" id="KW-0863">Zinc-finger</keyword>
<feature type="domain" description="C2H2-type" evidence="7">
    <location>
        <begin position="529"/>
        <end position="556"/>
    </location>
</feature>
<evidence type="ECO:0000256" key="5">
    <source>
        <dbReference type="PROSITE-ProRule" id="PRU00042"/>
    </source>
</evidence>
<evidence type="ECO:0000313" key="9">
    <source>
        <dbReference type="Proteomes" id="UP000507470"/>
    </source>
</evidence>
<organism evidence="8 9">
    <name type="scientific">Mytilus coruscus</name>
    <name type="common">Sea mussel</name>
    <dbReference type="NCBI Taxonomy" id="42192"/>
    <lineage>
        <taxon>Eukaryota</taxon>
        <taxon>Metazoa</taxon>
        <taxon>Spiralia</taxon>
        <taxon>Lophotrochozoa</taxon>
        <taxon>Mollusca</taxon>
        <taxon>Bivalvia</taxon>
        <taxon>Autobranchia</taxon>
        <taxon>Pteriomorphia</taxon>
        <taxon>Mytilida</taxon>
        <taxon>Mytiloidea</taxon>
        <taxon>Mytilidae</taxon>
        <taxon>Mytilinae</taxon>
        <taxon>Mytilus</taxon>
    </lineage>
</organism>
<dbReference type="Pfam" id="PF00096">
    <property type="entry name" value="zf-C2H2"/>
    <property type="match status" value="2"/>
</dbReference>
<feature type="region of interest" description="Disordered" evidence="6">
    <location>
        <begin position="486"/>
        <end position="508"/>
    </location>
</feature>
<accession>A0A6J8BIL7</accession>
<feature type="compositionally biased region" description="Acidic residues" evidence="6">
    <location>
        <begin position="684"/>
        <end position="694"/>
    </location>
</feature>
<dbReference type="OrthoDB" id="3437960at2759"/>
<dbReference type="PANTHER" id="PTHR24379">
    <property type="entry name" value="KRAB AND ZINC FINGER DOMAIN-CONTAINING"/>
    <property type="match status" value="1"/>
</dbReference>
<evidence type="ECO:0000256" key="1">
    <source>
        <dbReference type="ARBA" id="ARBA00022723"/>
    </source>
</evidence>
<dbReference type="Proteomes" id="UP000507470">
    <property type="component" value="Unassembled WGS sequence"/>
</dbReference>
<evidence type="ECO:0000256" key="2">
    <source>
        <dbReference type="ARBA" id="ARBA00022737"/>
    </source>
</evidence>
<dbReference type="GO" id="GO:0008270">
    <property type="term" value="F:zinc ion binding"/>
    <property type="evidence" value="ECO:0007669"/>
    <property type="project" value="UniProtKB-KW"/>
</dbReference>
<feature type="region of interest" description="Disordered" evidence="6">
    <location>
        <begin position="169"/>
        <end position="194"/>
    </location>
</feature>
<keyword evidence="2" id="KW-0677">Repeat</keyword>
<dbReference type="SMART" id="SM00355">
    <property type="entry name" value="ZnF_C2H2"/>
    <property type="match status" value="4"/>
</dbReference>